<sequence length="406" mass="45459">MRIEQYFLMTDYSLWKVILNGDSPVPTRLVEGVVQPVAPTSAKQKLARKNELKACGTLLMALPDKHLLKFNSHKVAKTLMEAIEKRFGGNTKTKKFQKTHLKQQYENFTGSSSKSLDQIHDRLQKLVSQLEIHGMSLSQKDVNLKFLHSLPSEWKTHTLMWRNKADLEEHSLDDLFNSLKIYEAEVKHSYSTSTITQNLAFVSSSNINSTTDSVSATASVSTVCAIMSVSSLPNVESLSNVMAMLTMRARRFLQKTGRNLGDNGPTSMGFDMSKVECYNCHHKGYFAREYRSPKDSRRNGGYDWSYHVEEEPANFALMAFSPLSSSSDTEEWGVMGESWVSMRSGRKSGEVELQGGGGAGFGEFRTELGMLIEVKQDRVALDEEQPLFLAGGQDIAIDEDVDDQPV</sequence>
<dbReference type="PANTHER" id="PTHR35317:SF23">
    <property type="entry name" value="OS04G0629600 PROTEIN"/>
    <property type="match status" value="1"/>
</dbReference>
<name>A0A6L2J7X6_TANCI</name>
<dbReference type="AlphaFoldDB" id="A0A6L2J7X6"/>
<organism evidence="1">
    <name type="scientific">Tanacetum cinerariifolium</name>
    <name type="common">Dalmatian daisy</name>
    <name type="synonym">Chrysanthemum cinerariifolium</name>
    <dbReference type="NCBI Taxonomy" id="118510"/>
    <lineage>
        <taxon>Eukaryota</taxon>
        <taxon>Viridiplantae</taxon>
        <taxon>Streptophyta</taxon>
        <taxon>Embryophyta</taxon>
        <taxon>Tracheophyta</taxon>
        <taxon>Spermatophyta</taxon>
        <taxon>Magnoliopsida</taxon>
        <taxon>eudicotyledons</taxon>
        <taxon>Gunneridae</taxon>
        <taxon>Pentapetalae</taxon>
        <taxon>asterids</taxon>
        <taxon>campanulids</taxon>
        <taxon>Asterales</taxon>
        <taxon>Asteraceae</taxon>
        <taxon>Asteroideae</taxon>
        <taxon>Anthemideae</taxon>
        <taxon>Anthemidinae</taxon>
        <taxon>Tanacetum</taxon>
    </lineage>
</organism>
<comment type="caution">
    <text evidence="1">The sequence shown here is derived from an EMBL/GenBank/DDBJ whole genome shotgun (WGS) entry which is preliminary data.</text>
</comment>
<dbReference type="PANTHER" id="PTHR35317">
    <property type="entry name" value="OS04G0629600 PROTEIN"/>
    <property type="match status" value="1"/>
</dbReference>
<reference evidence="1" key="1">
    <citation type="journal article" date="2019" name="Sci. Rep.">
        <title>Draft genome of Tanacetum cinerariifolium, the natural source of mosquito coil.</title>
        <authorList>
            <person name="Yamashiro T."/>
            <person name="Shiraishi A."/>
            <person name="Satake H."/>
            <person name="Nakayama K."/>
        </authorList>
    </citation>
    <scope>NUCLEOTIDE SEQUENCE</scope>
</reference>
<gene>
    <name evidence="1" type="ORF">Tci_003762</name>
</gene>
<accession>A0A6L2J7X6</accession>
<dbReference type="Pfam" id="PF14223">
    <property type="entry name" value="Retrotran_gag_2"/>
    <property type="match status" value="1"/>
</dbReference>
<dbReference type="EMBL" id="BKCJ010000286">
    <property type="protein sequence ID" value="GEU31784.1"/>
    <property type="molecule type" value="Genomic_DNA"/>
</dbReference>
<proteinExistence type="predicted"/>
<protein>
    <submittedName>
        <fullName evidence="1">Uncharacterized protein</fullName>
    </submittedName>
</protein>
<evidence type="ECO:0000313" key="1">
    <source>
        <dbReference type="EMBL" id="GEU31784.1"/>
    </source>
</evidence>